<proteinExistence type="predicted"/>
<dbReference type="EMBL" id="JAYMYR010000006">
    <property type="protein sequence ID" value="KAK7357173.1"/>
    <property type="molecule type" value="Genomic_DNA"/>
</dbReference>
<dbReference type="Proteomes" id="UP001374584">
    <property type="component" value="Unassembled WGS sequence"/>
</dbReference>
<organism evidence="1 2">
    <name type="scientific">Phaseolus coccineus</name>
    <name type="common">Scarlet runner bean</name>
    <name type="synonym">Phaseolus multiflorus</name>
    <dbReference type="NCBI Taxonomy" id="3886"/>
    <lineage>
        <taxon>Eukaryota</taxon>
        <taxon>Viridiplantae</taxon>
        <taxon>Streptophyta</taxon>
        <taxon>Embryophyta</taxon>
        <taxon>Tracheophyta</taxon>
        <taxon>Spermatophyta</taxon>
        <taxon>Magnoliopsida</taxon>
        <taxon>eudicotyledons</taxon>
        <taxon>Gunneridae</taxon>
        <taxon>Pentapetalae</taxon>
        <taxon>rosids</taxon>
        <taxon>fabids</taxon>
        <taxon>Fabales</taxon>
        <taxon>Fabaceae</taxon>
        <taxon>Papilionoideae</taxon>
        <taxon>50 kb inversion clade</taxon>
        <taxon>NPAAA clade</taxon>
        <taxon>indigoferoid/millettioid clade</taxon>
        <taxon>Phaseoleae</taxon>
        <taxon>Phaseolus</taxon>
    </lineage>
</organism>
<name>A0AAN9MTB7_PHACN</name>
<sequence>MCNDDGLLRAPKDLLLLSLSQLCLFSLSLSHSAFLLQPPPLKYFHSIKQHNFPFFHLIVSLSQSPCLLPETIDSAHNRTQGMVNYDILILDW</sequence>
<protein>
    <submittedName>
        <fullName evidence="1">Uncharacterized protein</fullName>
    </submittedName>
</protein>
<evidence type="ECO:0000313" key="1">
    <source>
        <dbReference type="EMBL" id="KAK7357173.1"/>
    </source>
</evidence>
<keyword evidence="2" id="KW-1185">Reference proteome</keyword>
<dbReference type="AlphaFoldDB" id="A0AAN9MTB7"/>
<gene>
    <name evidence="1" type="ORF">VNO80_16456</name>
</gene>
<evidence type="ECO:0000313" key="2">
    <source>
        <dbReference type="Proteomes" id="UP001374584"/>
    </source>
</evidence>
<reference evidence="1 2" key="1">
    <citation type="submission" date="2024-01" db="EMBL/GenBank/DDBJ databases">
        <title>The genomes of 5 underutilized Papilionoideae crops provide insights into root nodulation and disease resistanc.</title>
        <authorList>
            <person name="Jiang F."/>
        </authorList>
    </citation>
    <scope>NUCLEOTIDE SEQUENCE [LARGE SCALE GENOMIC DNA]</scope>
    <source>
        <strain evidence="1">JINMINGXINNONG_FW02</strain>
        <tissue evidence="1">Leaves</tissue>
    </source>
</reference>
<comment type="caution">
    <text evidence="1">The sequence shown here is derived from an EMBL/GenBank/DDBJ whole genome shotgun (WGS) entry which is preliminary data.</text>
</comment>
<accession>A0AAN9MTB7</accession>